<dbReference type="EMBL" id="AP018711">
    <property type="protein sequence ID" value="BBE32433.1"/>
    <property type="molecule type" value="Genomic_DNA"/>
</dbReference>
<feature type="domain" description="Capsule synthesis protein CapA" evidence="2">
    <location>
        <begin position="111"/>
        <end position="367"/>
    </location>
</feature>
<sequence>MPPVTDTPFSKLRPVSMPRDARPIMKFTGELANAIEQHLSAASDGRWDVPVDVKLDPRNPESLAHWLYKSINPVAKGGGRAGVDIEALLKPFRKTRFDLLPADFAVEAEISMSASGDLMCTPGLDGAKDRLFQSVDDLIFGADISYANLESTLTTEEVEPTEFTAESTPKINLTPMQYETVVSHKGRRFDVVHLANNHILDCGEEGILTTLARLDQDGISQVGVNRTKEDAERPRVIEIKGLRIGWVAHTFSVNFKPFPQDKPWIVNMTPFHLEPDPDISPIELQIQACRDAGCDLVVVALHWGLEFELHPHPQQVEWAHRFAEAGADLVIGHHPHVPQPAEIYRPAVYPDRAVPILYSLGNLSTLLSHPAMALSLIARIGIAKGNYRGEPVTRIASLELVPVGLVAEDDGGREITRLVPLTQLDSGVSDGPMRGYVDEMAYYAGVVVGDDWRVDGPV</sequence>
<accession>A0AAD1D324</accession>
<dbReference type="CDD" id="cd07381">
    <property type="entry name" value="MPP_CapA"/>
    <property type="match status" value="1"/>
</dbReference>
<dbReference type="PANTHER" id="PTHR33393">
    <property type="entry name" value="POLYGLUTAMINE SYNTHESIS ACCESSORY PROTEIN RV0574C-RELATED"/>
    <property type="match status" value="1"/>
</dbReference>
<dbReference type="Pfam" id="PF09587">
    <property type="entry name" value="PGA_cap"/>
    <property type="match status" value="1"/>
</dbReference>
<evidence type="ECO:0000259" key="2">
    <source>
        <dbReference type="SMART" id="SM00854"/>
    </source>
</evidence>
<evidence type="ECO:0000313" key="4">
    <source>
        <dbReference type="Proteomes" id="UP000275727"/>
    </source>
</evidence>
<dbReference type="Proteomes" id="UP000275727">
    <property type="component" value="Chromosome"/>
</dbReference>
<reference evidence="3 4" key="1">
    <citation type="submission" date="2018-06" db="EMBL/GenBank/DDBJ databases">
        <title>Complete Genome Sequence of the Microcystin-Degrading Bacterium Sphingosinicella microcystinivorans Strain B-9.</title>
        <authorList>
            <person name="Jin H."/>
            <person name="Nishizawa T."/>
            <person name="Guo Y."/>
            <person name="Nishizawa A."/>
            <person name="Park H."/>
            <person name="Kato H."/>
            <person name="Tsuji K."/>
            <person name="Harada K."/>
        </authorList>
    </citation>
    <scope>NUCLEOTIDE SEQUENCE [LARGE SCALE GENOMIC DNA]</scope>
    <source>
        <strain evidence="3 4">B9</strain>
    </source>
</reference>
<gene>
    <name evidence="3" type="ORF">SmB9_00910</name>
</gene>
<organism evidence="3 4">
    <name type="scientific">Sphingosinicella microcystinivorans</name>
    <dbReference type="NCBI Taxonomy" id="335406"/>
    <lineage>
        <taxon>Bacteria</taxon>
        <taxon>Pseudomonadati</taxon>
        <taxon>Pseudomonadota</taxon>
        <taxon>Alphaproteobacteria</taxon>
        <taxon>Sphingomonadales</taxon>
        <taxon>Sphingosinicellaceae</taxon>
        <taxon>Sphingosinicella</taxon>
    </lineage>
</organism>
<evidence type="ECO:0000256" key="1">
    <source>
        <dbReference type="ARBA" id="ARBA00005662"/>
    </source>
</evidence>
<dbReference type="SMART" id="SM00854">
    <property type="entry name" value="PGA_cap"/>
    <property type="match status" value="1"/>
</dbReference>
<dbReference type="InterPro" id="IPR052169">
    <property type="entry name" value="CW_Biosynth-Accessory"/>
</dbReference>
<dbReference type="SUPFAM" id="SSF56300">
    <property type="entry name" value="Metallo-dependent phosphatases"/>
    <property type="match status" value="1"/>
</dbReference>
<comment type="similarity">
    <text evidence="1">Belongs to the CapA family.</text>
</comment>
<evidence type="ECO:0000313" key="3">
    <source>
        <dbReference type="EMBL" id="BBE32433.1"/>
    </source>
</evidence>
<proteinExistence type="inferred from homology"/>
<dbReference type="InterPro" id="IPR029052">
    <property type="entry name" value="Metallo-depent_PP-like"/>
</dbReference>
<dbReference type="AlphaFoldDB" id="A0AAD1D324"/>
<protein>
    <recommendedName>
        <fullName evidence="2">Capsule synthesis protein CapA domain-containing protein</fullName>
    </recommendedName>
</protein>
<dbReference type="InterPro" id="IPR019079">
    <property type="entry name" value="Capsule_synth_CapA"/>
</dbReference>
<dbReference type="PANTHER" id="PTHR33393:SF11">
    <property type="entry name" value="POLYGLUTAMINE SYNTHESIS ACCESSORY PROTEIN RV0574C-RELATED"/>
    <property type="match status" value="1"/>
</dbReference>
<name>A0AAD1D324_SPHMI</name>
<dbReference type="Gene3D" id="3.60.21.10">
    <property type="match status" value="1"/>
</dbReference>
<dbReference type="KEGG" id="smic:SmB9_00910"/>